<keyword evidence="2" id="KW-1185">Reference proteome</keyword>
<accession>A0ACB0YLB9</accession>
<comment type="caution">
    <text evidence="1">The sequence shown here is derived from an EMBL/GenBank/DDBJ whole genome shotgun (WGS) entry which is preliminary data.</text>
</comment>
<gene>
    <name evidence="1" type="ORF">MENTE1834_LOCUS13628</name>
</gene>
<protein>
    <submittedName>
        <fullName evidence="1">Uncharacterized protein</fullName>
    </submittedName>
</protein>
<dbReference type="Proteomes" id="UP001497535">
    <property type="component" value="Unassembled WGS sequence"/>
</dbReference>
<sequence>MQSPNSCDTKIPINPTWKQQTASNNVKMSSDLTSTDNNSDSCSSDEVIVDGYIEESIPTSNRCRIRTRTISNSKADEEDVFMTETGRKVYTKGRPPWYDRAGKRLKKSYLIGICGGSASGKTTVAQKIIERLEMPWVTVLAMDSFYNVLNEEQHHLADKQEYNFDHPNAFDFDLLYETLLRLRDGKSVEVPVYDFTTHKRSKNPKLMYGADILIFEGILSFHTPEIVFVDTDSDTRLARRLQRDISERGRDVAGVLDQYIKFVKPAFDSFIAPSMKHSDIIVPRGGENLVAIDLIVRHIKNQLTERGYYGCQHTRNGSSPSLPESPSSIEPPVKLPSSLHIIRNCSSAKKFQAFLRSWKDNGKTNIMEEVMKHAELILPELIEQALSLCGSQHEIVQMQNTDNDNNVNGQKYNGKVCGVTIMVTGDSLEKSLRSLTGKFGTLLIQTNEQTQDPELYYLRLPKKLNQYKIILIDTTVLTGAGFPEPQSFCRPGTRSEPDLTFFSTRPIPATYPISKFFVLGAAAIMAIRILLDHDVREEDILFVSLLMTEASVHSLAYAFPKVKLLTTAVHHTLNKQFSARCRSNNFVEIPNFGAEAVGLVTTDDEDERAETGVNVAS</sequence>
<name>A0ACB0YLB9_MELEN</name>
<proteinExistence type="predicted"/>
<dbReference type="EMBL" id="CAVMJV010000014">
    <property type="protein sequence ID" value="CAK5051517.1"/>
    <property type="molecule type" value="Genomic_DNA"/>
</dbReference>
<reference evidence="1" key="1">
    <citation type="submission" date="2023-11" db="EMBL/GenBank/DDBJ databases">
        <authorList>
            <person name="Poullet M."/>
        </authorList>
    </citation>
    <scope>NUCLEOTIDE SEQUENCE</scope>
    <source>
        <strain evidence="1">E1834</strain>
    </source>
</reference>
<evidence type="ECO:0000313" key="1">
    <source>
        <dbReference type="EMBL" id="CAK5051517.1"/>
    </source>
</evidence>
<evidence type="ECO:0000313" key="2">
    <source>
        <dbReference type="Proteomes" id="UP001497535"/>
    </source>
</evidence>
<organism evidence="1 2">
    <name type="scientific">Meloidogyne enterolobii</name>
    <name type="common">Root-knot nematode worm</name>
    <name type="synonym">Meloidogyne mayaguensis</name>
    <dbReference type="NCBI Taxonomy" id="390850"/>
    <lineage>
        <taxon>Eukaryota</taxon>
        <taxon>Metazoa</taxon>
        <taxon>Ecdysozoa</taxon>
        <taxon>Nematoda</taxon>
        <taxon>Chromadorea</taxon>
        <taxon>Rhabditida</taxon>
        <taxon>Tylenchina</taxon>
        <taxon>Tylenchomorpha</taxon>
        <taxon>Tylenchoidea</taxon>
        <taxon>Meloidogynidae</taxon>
        <taxon>Meloidogyninae</taxon>
        <taxon>Meloidogyne</taxon>
    </lineage>
</organism>